<dbReference type="OrthoDB" id="975012at2"/>
<dbReference type="GO" id="GO:0006564">
    <property type="term" value="P:L-serine biosynthetic process"/>
    <property type="evidence" value="ECO:0007669"/>
    <property type="project" value="UniProtKB-KW"/>
</dbReference>
<dbReference type="InterPro" id="IPR015421">
    <property type="entry name" value="PyrdxlP-dep_Trfase_major"/>
</dbReference>
<dbReference type="Gene3D" id="3.40.640.10">
    <property type="entry name" value="Type I PLP-dependent aspartate aminotransferase-like (Major domain)"/>
    <property type="match status" value="1"/>
</dbReference>
<dbReference type="GO" id="GO:0004648">
    <property type="term" value="F:O-phospho-L-serine:2-oxoglutarate aminotransferase activity"/>
    <property type="evidence" value="ECO:0007669"/>
    <property type="project" value="UniProtKB-EC"/>
</dbReference>
<evidence type="ECO:0000256" key="10">
    <source>
        <dbReference type="ARBA" id="ARBA00023096"/>
    </source>
</evidence>
<evidence type="ECO:0000256" key="9">
    <source>
        <dbReference type="ARBA" id="ARBA00022898"/>
    </source>
</evidence>
<dbReference type="InterPro" id="IPR015424">
    <property type="entry name" value="PyrdxlP-dep_Trfase"/>
</dbReference>
<organism evidence="16 17">
    <name type="scientific">Dyadobacter frigoris</name>
    <dbReference type="NCBI Taxonomy" id="2576211"/>
    <lineage>
        <taxon>Bacteria</taxon>
        <taxon>Pseudomonadati</taxon>
        <taxon>Bacteroidota</taxon>
        <taxon>Cytophagia</taxon>
        <taxon>Cytophagales</taxon>
        <taxon>Spirosomataceae</taxon>
        <taxon>Dyadobacter</taxon>
    </lineage>
</organism>
<dbReference type="GO" id="GO:0008453">
    <property type="term" value="F:alanine-glyoxylate transaminase activity"/>
    <property type="evidence" value="ECO:0007669"/>
    <property type="project" value="TreeGrafter"/>
</dbReference>
<evidence type="ECO:0000256" key="3">
    <source>
        <dbReference type="ARBA" id="ARBA00006904"/>
    </source>
</evidence>
<feature type="domain" description="Aminotransferase class V" evidence="15">
    <location>
        <begin position="8"/>
        <end position="79"/>
    </location>
</feature>
<dbReference type="GO" id="GO:0019265">
    <property type="term" value="P:glycine biosynthetic process, by transamination of glyoxylate"/>
    <property type="evidence" value="ECO:0007669"/>
    <property type="project" value="TreeGrafter"/>
</dbReference>
<evidence type="ECO:0000256" key="7">
    <source>
        <dbReference type="ARBA" id="ARBA00022605"/>
    </source>
</evidence>
<evidence type="ECO:0000256" key="1">
    <source>
        <dbReference type="ARBA" id="ARBA00001933"/>
    </source>
</evidence>
<dbReference type="AlphaFoldDB" id="A0A4U6D692"/>
<evidence type="ECO:0000256" key="2">
    <source>
        <dbReference type="ARBA" id="ARBA00005099"/>
    </source>
</evidence>
<accession>A0A4U6D692</accession>
<keyword evidence="7" id="KW-0028">Amino-acid biosynthesis</keyword>
<comment type="caution">
    <text evidence="16">The sequence shown here is derived from an EMBL/GenBank/DDBJ whole genome shotgun (WGS) entry which is preliminary data.</text>
</comment>
<sequence length="354" mass="39871">MITFYPGPSKVYPEIEHYLSDAYKSGILSVNHRSEPFMKMLKETIETMKLKLEIPADYEVYFCSSATECWEIIAQSLVETKSLHVFNGAFGEKWMEYTQKIKPASSGLFFDLNSLPKIADIIGYQDSDAICLTHNETSNGTALPDSFFEELRKLTEKIITVDATSSMAGVVFPWKEADVWYASVQKCFGLPAGLSVMIVSPKAVQQAEKIGERDHYNSLLFVRDNFLKYQTPYTPNALGIYLAGRVMQQVEMLSEISVQMKDRAKDWYQFLSKSGYKVLVENEEVRSDTVIAVSGEKQQIAAIKKAATENGIMLGNGYGSWKETSFRIANFPAITLDEINQLKVFLKTYSETAG</sequence>
<comment type="similarity">
    <text evidence="3">Belongs to the class-V pyridoxal-phosphate-dependent aminotransferase family. SerC subfamily.</text>
</comment>
<dbReference type="PIRSF" id="PIRSF000525">
    <property type="entry name" value="SerC"/>
    <property type="match status" value="1"/>
</dbReference>
<dbReference type="PANTHER" id="PTHR21152:SF40">
    <property type="entry name" value="ALANINE--GLYOXYLATE AMINOTRANSFERASE"/>
    <property type="match status" value="1"/>
</dbReference>
<dbReference type="EMBL" id="SZVO01000003">
    <property type="protein sequence ID" value="TKT92890.1"/>
    <property type="molecule type" value="Genomic_DNA"/>
</dbReference>
<dbReference type="GO" id="GO:0004760">
    <property type="term" value="F:L-serine-pyruvate transaminase activity"/>
    <property type="evidence" value="ECO:0007669"/>
    <property type="project" value="TreeGrafter"/>
</dbReference>
<dbReference type="Pfam" id="PF00266">
    <property type="entry name" value="Aminotran_5"/>
    <property type="match status" value="2"/>
</dbReference>
<comment type="cofactor">
    <cofactor evidence="1">
        <name>pyridoxal 5'-phosphate</name>
        <dbReference type="ChEBI" id="CHEBI:597326"/>
    </cofactor>
</comment>
<dbReference type="InterPro" id="IPR000192">
    <property type="entry name" value="Aminotrans_V_dom"/>
</dbReference>
<proteinExistence type="inferred from homology"/>
<gene>
    <name evidence="16" type="ORF">FDK13_08880</name>
</gene>
<dbReference type="PANTHER" id="PTHR21152">
    <property type="entry name" value="AMINOTRANSFERASE CLASS V"/>
    <property type="match status" value="1"/>
</dbReference>
<comment type="catalytic activity">
    <reaction evidence="13">
        <text>4-(phosphooxy)-L-threonine + 2-oxoglutarate = (R)-3-hydroxy-2-oxo-4-phosphooxybutanoate + L-glutamate</text>
        <dbReference type="Rhea" id="RHEA:16573"/>
        <dbReference type="ChEBI" id="CHEBI:16810"/>
        <dbReference type="ChEBI" id="CHEBI:29985"/>
        <dbReference type="ChEBI" id="CHEBI:58452"/>
        <dbReference type="ChEBI" id="CHEBI:58538"/>
        <dbReference type="EC" id="2.6.1.52"/>
    </reaction>
</comment>
<protein>
    <recommendedName>
        <fullName evidence="4">phosphoserine transaminase</fullName>
        <ecNumber evidence="4">2.6.1.52</ecNumber>
    </recommendedName>
    <alternativeName>
        <fullName evidence="12">Phosphohydroxythreonine aminotransferase</fullName>
    </alternativeName>
</protein>
<keyword evidence="5" id="KW-0963">Cytoplasm</keyword>
<evidence type="ECO:0000256" key="13">
    <source>
        <dbReference type="ARBA" id="ARBA00047630"/>
    </source>
</evidence>
<dbReference type="Gene3D" id="3.90.1150.10">
    <property type="entry name" value="Aspartate Aminotransferase, domain 1"/>
    <property type="match status" value="1"/>
</dbReference>
<keyword evidence="10" id="KW-0664">Pyridoxine biosynthesis</keyword>
<evidence type="ECO:0000256" key="6">
    <source>
        <dbReference type="ARBA" id="ARBA00022576"/>
    </source>
</evidence>
<dbReference type="UniPathway" id="UPA00135">
    <property type="reaction ID" value="UER00197"/>
</dbReference>
<keyword evidence="8 16" id="KW-0808">Transferase</keyword>
<reference evidence="16 17" key="1">
    <citation type="submission" date="2019-05" db="EMBL/GenBank/DDBJ databases">
        <title>Dyadobacter AR-3-8 sp. nov., isolated from arctic soil.</title>
        <authorList>
            <person name="Chaudhary D.K."/>
        </authorList>
    </citation>
    <scope>NUCLEOTIDE SEQUENCE [LARGE SCALE GENOMIC DNA]</scope>
    <source>
        <strain evidence="16 17">AR-3-8</strain>
    </source>
</reference>
<dbReference type="GO" id="GO:0008615">
    <property type="term" value="P:pyridoxine biosynthetic process"/>
    <property type="evidence" value="ECO:0007669"/>
    <property type="project" value="UniProtKB-KW"/>
</dbReference>
<evidence type="ECO:0000259" key="15">
    <source>
        <dbReference type="Pfam" id="PF00266"/>
    </source>
</evidence>
<keyword evidence="9" id="KW-0663">Pyridoxal phosphate</keyword>
<evidence type="ECO:0000256" key="8">
    <source>
        <dbReference type="ARBA" id="ARBA00022679"/>
    </source>
</evidence>
<evidence type="ECO:0000256" key="12">
    <source>
        <dbReference type="ARBA" id="ARBA00031421"/>
    </source>
</evidence>
<evidence type="ECO:0000313" key="17">
    <source>
        <dbReference type="Proteomes" id="UP000304900"/>
    </source>
</evidence>
<dbReference type="InterPro" id="IPR022278">
    <property type="entry name" value="Pser_aminoTfrase"/>
</dbReference>
<keyword evidence="11" id="KW-0718">Serine biosynthesis</keyword>
<evidence type="ECO:0000313" key="16">
    <source>
        <dbReference type="EMBL" id="TKT92890.1"/>
    </source>
</evidence>
<dbReference type="EC" id="2.6.1.52" evidence="4"/>
<dbReference type="RefSeq" id="WP_137339617.1">
    <property type="nucleotide sequence ID" value="NZ_BSQH01000010.1"/>
</dbReference>
<comment type="catalytic activity">
    <reaction evidence="14">
        <text>O-phospho-L-serine + 2-oxoglutarate = 3-phosphooxypyruvate + L-glutamate</text>
        <dbReference type="Rhea" id="RHEA:14329"/>
        <dbReference type="ChEBI" id="CHEBI:16810"/>
        <dbReference type="ChEBI" id="CHEBI:18110"/>
        <dbReference type="ChEBI" id="CHEBI:29985"/>
        <dbReference type="ChEBI" id="CHEBI:57524"/>
        <dbReference type="EC" id="2.6.1.52"/>
    </reaction>
</comment>
<evidence type="ECO:0000256" key="5">
    <source>
        <dbReference type="ARBA" id="ARBA00022490"/>
    </source>
</evidence>
<comment type="pathway">
    <text evidence="2">Amino-acid biosynthesis; L-serine biosynthesis; L-serine from 3-phospho-D-glycerate: step 2/3.</text>
</comment>
<evidence type="ECO:0000256" key="11">
    <source>
        <dbReference type="ARBA" id="ARBA00023299"/>
    </source>
</evidence>
<name>A0A4U6D692_9BACT</name>
<dbReference type="SUPFAM" id="SSF53383">
    <property type="entry name" value="PLP-dependent transferases"/>
    <property type="match status" value="1"/>
</dbReference>
<evidence type="ECO:0000256" key="4">
    <source>
        <dbReference type="ARBA" id="ARBA00013030"/>
    </source>
</evidence>
<feature type="domain" description="Aminotransferase class V" evidence="15">
    <location>
        <begin position="125"/>
        <end position="317"/>
    </location>
</feature>
<keyword evidence="6 16" id="KW-0032">Aminotransferase</keyword>
<dbReference type="Proteomes" id="UP000304900">
    <property type="component" value="Unassembled WGS sequence"/>
</dbReference>
<evidence type="ECO:0000256" key="14">
    <source>
        <dbReference type="ARBA" id="ARBA00049007"/>
    </source>
</evidence>
<dbReference type="InterPro" id="IPR015422">
    <property type="entry name" value="PyrdxlP-dep_Trfase_small"/>
</dbReference>
<keyword evidence="17" id="KW-1185">Reference proteome</keyword>